<organism evidence="11 12">
    <name type="scientific">Streptomyces litchfieldiae</name>
    <dbReference type="NCBI Taxonomy" id="3075543"/>
    <lineage>
        <taxon>Bacteria</taxon>
        <taxon>Bacillati</taxon>
        <taxon>Actinomycetota</taxon>
        <taxon>Actinomycetes</taxon>
        <taxon>Kitasatosporales</taxon>
        <taxon>Streptomycetaceae</taxon>
        <taxon>Streptomyces</taxon>
    </lineage>
</organism>
<sequence length="340" mass="34088">MSVFDVRELRLPVVQAPMAGGPSTPELVAAVAGAGGLGFLAAGYRTADEVADLIGRVRARTTEAFGVNVFVPRPVPDPAGAARYRAELAAEAERYGVPLPEPDPADTDDWDAKVRLLTDDPVPVVSFTFGPPPAPVVAALRAAGTCVVVTVTTAAEAREAAALGVAALCVQGPEAGGHRGTFAPAADPGPAPLPALLAAVGAATGLPLIAAGGITTGTGAAAALRAGAVAVQSGTGYLLSPEAGTAPAYRAALTDPAFGSTAVTRAFTGRPARGLRNRFIDEHDASAPAAYPLLHHLTRPLRAAAAAAGDPHGMSLWAGTGHRDARPEPAAEVTRRLAGG</sequence>
<protein>
    <recommendedName>
        <fullName evidence="8">Propionate 3-nitronate monooxygenase</fullName>
    </recommendedName>
</protein>
<keyword evidence="7 11" id="KW-0503">Monooxygenase</keyword>
<evidence type="ECO:0000256" key="8">
    <source>
        <dbReference type="ARBA" id="ARBA00031155"/>
    </source>
</evidence>
<dbReference type="CDD" id="cd04730">
    <property type="entry name" value="NPD_like"/>
    <property type="match status" value="1"/>
</dbReference>
<dbReference type="SUPFAM" id="SSF51412">
    <property type="entry name" value="Inosine monophosphate dehydrogenase (IMPDH)"/>
    <property type="match status" value="1"/>
</dbReference>
<evidence type="ECO:0000256" key="10">
    <source>
        <dbReference type="SAM" id="MobiDB-lite"/>
    </source>
</evidence>
<dbReference type="Proteomes" id="UP001183246">
    <property type="component" value="Unassembled WGS sequence"/>
</dbReference>
<dbReference type="EMBL" id="JAVREL010000016">
    <property type="protein sequence ID" value="MDT0345736.1"/>
    <property type="molecule type" value="Genomic_DNA"/>
</dbReference>
<evidence type="ECO:0000256" key="9">
    <source>
        <dbReference type="ARBA" id="ARBA00049401"/>
    </source>
</evidence>
<evidence type="ECO:0000256" key="4">
    <source>
        <dbReference type="ARBA" id="ARBA00022630"/>
    </source>
</evidence>
<dbReference type="Pfam" id="PF03060">
    <property type="entry name" value="NMO"/>
    <property type="match status" value="1"/>
</dbReference>
<evidence type="ECO:0000256" key="1">
    <source>
        <dbReference type="ARBA" id="ARBA00001917"/>
    </source>
</evidence>
<keyword evidence="12" id="KW-1185">Reference proteome</keyword>
<comment type="catalytic activity">
    <reaction evidence="9">
        <text>3 propionate 3-nitronate + 3 O2 + H2O = 3 3-oxopropanoate + 2 nitrate + nitrite + H2O2 + 3 H(+)</text>
        <dbReference type="Rhea" id="RHEA:57332"/>
        <dbReference type="ChEBI" id="CHEBI:15377"/>
        <dbReference type="ChEBI" id="CHEBI:15378"/>
        <dbReference type="ChEBI" id="CHEBI:15379"/>
        <dbReference type="ChEBI" id="CHEBI:16240"/>
        <dbReference type="ChEBI" id="CHEBI:16301"/>
        <dbReference type="ChEBI" id="CHEBI:17632"/>
        <dbReference type="ChEBI" id="CHEBI:33190"/>
        <dbReference type="ChEBI" id="CHEBI:136067"/>
    </reaction>
</comment>
<feature type="region of interest" description="Disordered" evidence="10">
    <location>
        <begin position="320"/>
        <end position="340"/>
    </location>
</feature>
<dbReference type="GO" id="GO:0004497">
    <property type="term" value="F:monooxygenase activity"/>
    <property type="evidence" value="ECO:0007669"/>
    <property type="project" value="UniProtKB-KW"/>
</dbReference>
<name>A0ABU2MW89_9ACTN</name>
<evidence type="ECO:0000256" key="5">
    <source>
        <dbReference type="ARBA" id="ARBA00022643"/>
    </source>
</evidence>
<feature type="compositionally biased region" description="Basic and acidic residues" evidence="10">
    <location>
        <begin position="321"/>
        <end position="340"/>
    </location>
</feature>
<keyword evidence="3" id="KW-0216">Detoxification</keyword>
<accession>A0ABU2MW89</accession>
<proteinExistence type="inferred from homology"/>
<keyword evidence="6" id="KW-0560">Oxidoreductase</keyword>
<dbReference type="InterPro" id="IPR004136">
    <property type="entry name" value="NMO"/>
</dbReference>
<evidence type="ECO:0000256" key="3">
    <source>
        <dbReference type="ARBA" id="ARBA00022575"/>
    </source>
</evidence>
<dbReference type="InterPro" id="IPR013785">
    <property type="entry name" value="Aldolase_TIM"/>
</dbReference>
<dbReference type="PANTHER" id="PTHR42747:SF3">
    <property type="entry name" value="NITRONATE MONOOXYGENASE-RELATED"/>
    <property type="match status" value="1"/>
</dbReference>
<evidence type="ECO:0000256" key="6">
    <source>
        <dbReference type="ARBA" id="ARBA00023002"/>
    </source>
</evidence>
<comment type="cofactor">
    <cofactor evidence="1">
        <name>FMN</name>
        <dbReference type="ChEBI" id="CHEBI:58210"/>
    </cofactor>
</comment>
<gene>
    <name evidence="11" type="ORF">RM590_24545</name>
</gene>
<keyword evidence="4" id="KW-0285">Flavoprotein</keyword>
<evidence type="ECO:0000256" key="2">
    <source>
        <dbReference type="ARBA" id="ARBA00009881"/>
    </source>
</evidence>
<keyword evidence="5" id="KW-0288">FMN</keyword>
<dbReference type="Gene3D" id="3.20.20.70">
    <property type="entry name" value="Aldolase class I"/>
    <property type="match status" value="1"/>
</dbReference>
<comment type="caution">
    <text evidence="11">The sequence shown here is derived from an EMBL/GenBank/DDBJ whole genome shotgun (WGS) entry which is preliminary data.</text>
</comment>
<comment type="similarity">
    <text evidence="2">Belongs to the nitronate monooxygenase family. NMO class I subfamily.</text>
</comment>
<evidence type="ECO:0000256" key="7">
    <source>
        <dbReference type="ARBA" id="ARBA00023033"/>
    </source>
</evidence>
<evidence type="ECO:0000313" key="11">
    <source>
        <dbReference type="EMBL" id="MDT0345736.1"/>
    </source>
</evidence>
<dbReference type="PANTHER" id="PTHR42747">
    <property type="entry name" value="NITRONATE MONOOXYGENASE-RELATED"/>
    <property type="match status" value="1"/>
</dbReference>
<evidence type="ECO:0000313" key="12">
    <source>
        <dbReference type="Proteomes" id="UP001183246"/>
    </source>
</evidence>
<reference evidence="12" key="1">
    <citation type="submission" date="2023-07" db="EMBL/GenBank/DDBJ databases">
        <title>30 novel species of actinomycetes from the DSMZ collection.</title>
        <authorList>
            <person name="Nouioui I."/>
        </authorList>
    </citation>
    <scope>NUCLEOTIDE SEQUENCE [LARGE SCALE GENOMIC DNA]</scope>
    <source>
        <strain evidence="12">DSM 44938</strain>
    </source>
</reference>